<dbReference type="InterPro" id="IPR000182">
    <property type="entry name" value="GNAT_dom"/>
</dbReference>
<proteinExistence type="predicted"/>
<dbReference type="InterPro" id="IPR016181">
    <property type="entry name" value="Acyl_CoA_acyltransferase"/>
</dbReference>
<dbReference type="AlphaFoldDB" id="A0A930VJX4"/>
<dbReference type="GO" id="GO:0016747">
    <property type="term" value="F:acyltransferase activity, transferring groups other than amino-acyl groups"/>
    <property type="evidence" value="ECO:0007669"/>
    <property type="project" value="InterPro"/>
</dbReference>
<reference evidence="2" key="1">
    <citation type="submission" date="2020-11" db="EMBL/GenBank/DDBJ databases">
        <title>Nocardioides cynanchi sp. nov., isolated from soil of rhizosphere of Cynanchum wilfordii.</title>
        <authorList>
            <person name="Lee J.-S."/>
            <person name="Suh M.K."/>
            <person name="Kim J.-S."/>
        </authorList>
    </citation>
    <scope>NUCLEOTIDE SEQUENCE</scope>
    <source>
        <strain evidence="2">KCTC 19276</strain>
    </source>
</reference>
<gene>
    <name evidence="2" type="ORF">ISU10_09665</name>
</gene>
<evidence type="ECO:0000313" key="2">
    <source>
        <dbReference type="EMBL" id="MBF4768033.1"/>
    </source>
</evidence>
<dbReference type="SUPFAM" id="SSF55729">
    <property type="entry name" value="Acyl-CoA N-acyltransferases (Nat)"/>
    <property type="match status" value="1"/>
</dbReference>
<dbReference type="CDD" id="cd04301">
    <property type="entry name" value="NAT_SF"/>
    <property type="match status" value="1"/>
</dbReference>
<evidence type="ECO:0000259" key="1">
    <source>
        <dbReference type="PROSITE" id="PS51186"/>
    </source>
</evidence>
<dbReference type="Gene3D" id="3.40.630.30">
    <property type="match status" value="1"/>
</dbReference>
<protein>
    <submittedName>
        <fullName evidence="2">GNAT family N-acetyltransferase</fullName>
    </submittedName>
</protein>
<feature type="domain" description="N-acetyltransferase" evidence="1">
    <location>
        <begin position="165"/>
        <end position="324"/>
    </location>
</feature>
<sequence>MAAVPGAEVAEFTEEHVEPAAELLAARHRRHREAEPLLSPAYDDPAACIEPIRSAYTAEHASGSVAVDGSRVVGYLLGAPKPGAAWGANVWIESAGHAVEEAELARSLYAQAATRWVDEGRAAHFALLPSHDADLLHAWFRLAFGWQHTHAIRVPAEAGPVREGLVVREPTRDEIPQLARLDMVLPEHQGLSPVFSSGPPDVYEERVADWEEDFDNPQFWNVAVEHGGRLVGSAVGCDLEVTSSHSGPAAPERAAFLGFAAVLPEARGMGVGRALGEAVSQLAWEKFYPSIVTDWRETNLLSSRAWRGLGYRDSFVRLHRLIGH</sequence>
<dbReference type="Proteomes" id="UP000660668">
    <property type="component" value="Unassembled WGS sequence"/>
</dbReference>
<comment type="caution">
    <text evidence="2">The sequence shown here is derived from an EMBL/GenBank/DDBJ whole genome shotgun (WGS) entry which is preliminary data.</text>
</comment>
<evidence type="ECO:0000313" key="3">
    <source>
        <dbReference type="Proteomes" id="UP000660668"/>
    </source>
</evidence>
<organism evidence="2 3">
    <name type="scientific">Nocardioides agariphilus</name>
    <dbReference type="NCBI Taxonomy" id="433664"/>
    <lineage>
        <taxon>Bacteria</taxon>
        <taxon>Bacillati</taxon>
        <taxon>Actinomycetota</taxon>
        <taxon>Actinomycetes</taxon>
        <taxon>Propionibacteriales</taxon>
        <taxon>Nocardioidaceae</taxon>
        <taxon>Nocardioides</taxon>
    </lineage>
</organism>
<accession>A0A930VJX4</accession>
<keyword evidence="3" id="KW-1185">Reference proteome</keyword>
<dbReference type="EMBL" id="JADKPO010000011">
    <property type="protein sequence ID" value="MBF4768033.1"/>
    <property type="molecule type" value="Genomic_DNA"/>
</dbReference>
<dbReference type="Pfam" id="PF00583">
    <property type="entry name" value="Acetyltransf_1"/>
    <property type="match status" value="1"/>
</dbReference>
<dbReference type="PROSITE" id="PS51186">
    <property type="entry name" value="GNAT"/>
    <property type="match status" value="1"/>
</dbReference>
<name>A0A930VJX4_9ACTN</name>